<gene>
    <name evidence="1" type="ORF">GFH32_03135</name>
</gene>
<dbReference type="Proteomes" id="UP000326921">
    <property type="component" value="Chromosome"/>
</dbReference>
<evidence type="ECO:0008006" key="3">
    <source>
        <dbReference type="Google" id="ProtNLM"/>
    </source>
</evidence>
<proteinExistence type="predicted"/>
<keyword evidence="2" id="KW-1185">Reference proteome</keyword>
<dbReference type="InterPro" id="IPR038666">
    <property type="entry name" value="SSP1_head-tail_sf"/>
</dbReference>
<evidence type="ECO:0000313" key="1">
    <source>
        <dbReference type="EMBL" id="QGA25374.1"/>
    </source>
</evidence>
<sequence length="111" mass="12728">MKLGKYDQKIQFVTWGKEPDGAGGYNPVEIVELTTFAQINQLQQSSDLEQAQLLLPETYRVRMIVRSGFNPVVGKDVKWRGEIFKISTTPRVESVRLQKEWIFDIVRGNNG</sequence>
<dbReference type="EMBL" id="CP045652">
    <property type="protein sequence ID" value="QGA25374.1"/>
    <property type="molecule type" value="Genomic_DNA"/>
</dbReference>
<accession>A0A5Q0Q7Y9</accession>
<protein>
    <recommendedName>
        <fullName evidence="3">Head-tail adaptor protein</fullName>
    </recommendedName>
</protein>
<dbReference type="Gene3D" id="2.40.10.270">
    <property type="entry name" value="Bacteriophage SPP1 head-tail adaptor protein"/>
    <property type="match status" value="1"/>
</dbReference>
<evidence type="ECO:0000313" key="2">
    <source>
        <dbReference type="Proteomes" id="UP000326921"/>
    </source>
</evidence>
<organism evidence="1 2">
    <name type="scientific">Sphingobacterium zhuxiongii</name>
    <dbReference type="NCBI Taxonomy" id="2662364"/>
    <lineage>
        <taxon>Bacteria</taxon>
        <taxon>Pseudomonadati</taxon>
        <taxon>Bacteroidota</taxon>
        <taxon>Sphingobacteriia</taxon>
        <taxon>Sphingobacteriales</taxon>
        <taxon>Sphingobacteriaceae</taxon>
        <taxon>Sphingobacterium</taxon>
    </lineage>
</organism>
<dbReference type="KEGG" id="sphe:GFH32_03135"/>
<dbReference type="RefSeq" id="WP_153509694.1">
    <property type="nucleotide sequence ID" value="NZ_CP045652.1"/>
</dbReference>
<dbReference type="AlphaFoldDB" id="A0A5Q0Q7Y9"/>
<reference evidence="1 2" key="1">
    <citation type="submission" date="2019-10" db="EMBL/GenBank/DDBJ databases">
        <authorList>
            <person name="Dong K."/>
        </authorList>
    </citation>
    <scope>NUCLEOTIDE SEQUENCE [LARGE SCALE GENOMIC DNA]</scope>
    <source>
        <strain evidence="2">dk4302</strain>
    </source>
</reference>
<name>A0A5Q0Q7Y9_9SPHI</name>